<feature type="transmembrane region" description="Helical" evidence="8">
    <location>
        <begin position="41"/>
        <end position="65"/>
    </location>
</feature>
<name>A0A286RAN6_9BACT</name>
<feature type="transmembrane region" description="Helical" evidence="8">
    <location>
        <begin position="131"/>
        <end position="150"/>
    </location>
</feature>
<evidence type="ECO:0000256" key="2">
    <source>
        <dbReference type="ARBA" id="ARBA00022475"/>
    </source>
</evidence>
<evidence type="ECO:0000256" key="1">
    <source>
        <dbReference type="ARBA" id="ARBA00022448"/>
    </source>
</evidence>
<feature type="transmembrane region" description="Helical" evidence="8">
    <location>
        <begin position="71"/>
        <end position="91"/>
    </location>
</feature>
<evidence type="ECO:0000256" key="7">
    <source>
        <dbReference type="ARBA" id="ARBA00023211"/>
    </source>
</evidence>
<evidence type="ECO:0000256" key="6">
    <source>
        <dbReference type="ARBA" id="ARBA00023136"/>
    </source>
</evidence>
<keyword evidence="10" id="KW-1185">Reference proteome</keyword>
<dbReference type="PANTHER" id="PTHR35529">
    <property type="entry name" value="MANGANESE EFFLUX PUMP MNTP-RELATED"/>
    <property type="match status" value="1"/>
</dbReference>
<dbReference type="Pfam" id="PF02659">
    <property type="entry name" value="Mntp"/>
    <property type="match status" value="1"/>
</dbReference>
<keyword evidence="4 8" id="KW-1133">Transmembrane helix</keyword>
<dbReference type="PANTHER" id="PTHR35529:SF1">
    <property type="entry name" value="MANGANESE EFFLUX PUMP MNTP-RELATED"/>
    <property type="match status" value="1"/>
</dbReference>
<dbReference type="Proteomes" id="UP000215086">
    <property type="component" value="Chromosome"/>
</dbReference>
<keyword evidence="7 8" id="KW-0464">Manganese</keyword>
<keyword evidence="3 8" id="KW-0812">Transmembrane</keyword>
<evidence type="ECO:0000256" key="4">
    <source>
        <dbReference type="ARBA" id="ARBA00022989"/>
    </source>
</evidence>
<keyword evidence="6 8" id="KW-0472">Membrane</keyword>
<evidence type="ECO:0000256" key="5">
    <source>
        <dbReference type="ARBA" id="ARBA00023065"/>
    </source>
</evidence>
<comment type="similarity">
    <text evidence="8">Belongs to the MntP (TC 9.B.29) family.</text>
</comment>
<dbReference type="OrthoDB" id="9811590at2"/>
<proteinExistence type="inferred from homology"/>
<dbReference type="KEGG" id="ttf:THTE_0424"/>
<accession>A0A286RAN6</accession>
<evidence type="ECO:0000313" key="10">
    <source>
        <dbReference type="Proteomes" id="UP000215086"/>
    </source>
</evidence>
<keyword evidence="5 8" id="KW-0406">Ion transport</keyword>
<evidence type="ECO:0000256" key="3">
    <source>
        <dbReference type="ARBA" id="ARBA00022692"/>
    </source>
</evidence>
<reference evidence="9 10" key="1">
    <citation type="journal article" name="Front. Microbiol.">
        <title>Sugar Metabolism of the First Thermophilic Planctomycete Thermogutta terrifontis: Comparative Genomic and Transcriptomic Approaches.</title>
        <authorList>
            <person name="Elcheninov A.G."/>
            <person name="Menzel P."/>
            <person name="Gudbergsdottir S.R."/>
            <person name="Slesarev A.I."/>
            <person name="Kadnikov V.V."/>
            <person name="Krogh A."/>
            <person name="Bonch-Osmolovskaya E.A."/>
            <person name="Peng X."/>
            <person name="Kublanov I.V."/>
        </authorList>
    </citation>
    <scope>NUCLEOTIDE SEQUENCE [LARGE SCALE GENOMIC DNA]</scope>
    <source>
        <strain evidence="9 10">R1</strain>
    </source>
</reference>
<keyword evidence="1 8" id="KW-0813">Transport</keyword>
<dbReference type="InterPro" id="IPR022929">
    <property type="entry name" value="Put_MntP"/>
</dbReference>
<organism evidence="9 10">
    <name type="scientific">Thermogutta terrifontis</name>
    <dbReference type="NCBI Taxonomy" id="1331910"/>
    <lineage>
        <taxon>Bacteria</taxon>
        <taxon>Pseudomonadati</taxon>
        <taxon>Planctomycetota</taxon>
        <taxon>Planctomycetia</taxon>
        <taxon>Pirellulales</taxon>
        <taxon>Thermoguttaceae</taxon>
        <taxon>Thermogutta</taxon>
    </lineage>
</organism>
<protein>
    <recommendedName>
        <fullName evidence="8">Putative manganese efflux pump MntP</fullName>
    </recommendedName>
</protein>
<evidence type="ECO:0000256" key="8">
    <source>
        <dbReference type="HAMAP-Rule" id="MF_01521"/>
    </source>
</evidence>
<dbReference type="HAMAP" id="MF_01521">
    <property type="entry name" value="MntP_pump"/>
    <property type="match status" value="1"/>
</dbReference>
<evidence type="ECO:0000313" key="9">
    <source>
        <dbReference type="EMBL" id="ASV73026.1"/>
    </source>
</evidence>
<keyword evidence="2 8" id="KW-1003">Cell membrane</keyword>
<comment type="function">
    <text evidence="8">Probably functions as a manganese efflux pump.</text>
</comment>
<dbReference type="AlphaFoldDB" id="A0A286RAN6"/>
<dbReference type="EMBL" id="CP018477">
    <property type="protein sequence ID" value="ASV73026.1"/>
    <property type="molecule type" value="Genomic_DNA"/>
</dbReference>
<feature type="transmembrane region" description="Helical" evidence="8">
    <location>
        <begin position="6"/>
        <end position="29"/>
    </location>
</feature>
<dbReference type="RefSeq" id="WP_095413758.1">
    <property type="nucleotide sequence ID" value="NZ_CP018477.1"/>
</dbReference>
<dbReference type="GO" id="GO:0005384">
    <property type="term" value="F:manganese ion transmembrane transporter activity"/>
    <property type="evidence" value="ECO:0007669"/>
    <property type="project" value="UniProtKB-UniRule"/>
</dbReference>
<comment type="subcellular location">
    <subcellularLocation>
        <location evidence="8">Cell membrane</location>
        <topology evidence="8">Multi-pass membrane protein</topology>
    </subcellularLocation>
</comment>
<sequence>MDLLSIFGVALALAMDALAVSVAVGLRLAHVTARHTFRVSFHFGFFQFLMPVVGWLGGAQFASAIAGWDHWLVFALLGVLGGKMIWQALTGKVDSLTDDPTRGWSLVSLSVATSLDALAIGVSLAFLGESIWLAAVIIGLVAGILSLIGIRAGNRLGRHFSQWAEIAGGCVLLLVGLRILLTHLKFL</sequence>
<dbReference type="GO" id="GO:0005886">
    <property type="term" value="C:plasma membrane"/>
    <property type="evidence" value="ECO:0007669"/>
    <property type="project" value="UniProtKB-SubCell"/>
</dbReference>
<feature type="transmembrane region" description="Helical" evidence="8">
    <location>
        <begin position="162"/>
        <end position="181"/>
    </location>
</feature>
<gene>
    <name evidence="8" type="primary">mntP</name>
    <name evidence="9" type="ORF">THTE_0424</name>
</gene>
<dbReference type="InterPro" id="IPR003810">
    <property type="entry name" value="Mntp/YtaF"/>
</dbReference>
<feature type="transmembrane region" description="Helical" evidence="8">
    <location>
        <begin position="103"/>
        <end position="125"/>
    </location>
</feature>